<dbReference type="Proteomes" id="UP000483018">
    <property type="component" value="Unassembled WGS sequence"/>
</dbReference>
<evidence type="ECO:0000256" key="2">
    <source>
        <dbReference type="ARBA" id="ARBA00008697"/>
    </source>
</evidence>
<organism evidence="13 14">
    <name type="scientific">Defluviitalea raffinosedens</name>
    <dbReference type="NCBI Taxonomy" id="1450156"/>
    <lineage>
        <taxon>Bacteria</taxon>
        <taxon>Bacillati</taxon>
        <taxon>Bacillota</taxon>
        <taxon>Clostridia</taxon>
        <taxon>Lachnospirales</taxon>
        <taxon>Defluviitaleaceae</taxon>
        <taxon>Defluviitalea</taxon>
    </lineage>
</organism>
<dbReference type="OrthoDB" id="384327at2"/>
<protein>
    <recommendedName>
        <fullName evidence="4">Putative hemin transport system permease protein HrtB</fullName>
    </recommendedName>
</protein>
<accession>A0A7C8HFZ3</accession>
<dbReference type="Pfam" id="PF02687">
    <property type="entry name" value="FtsX"/>
    <property type="match status" value="1"/>
</dbReference>
<evidence type="ECO:0000256" key="1">
    <source>
        <dbReference type="ARBA" id="ARBA00004651"/>
    </source>
</evidence>
<keyword evidence="8 11" id="KW-1133">Transmembrane helix</keyword>
<evidence type="ECO:0000256" key="3">
    <source>
        <dbReference type="ARBA" id="ARBA00011131"/>
    </source>
</evidence>
<sequence>MKLAWKEIKHSMSKYVLIEILLVLMIFMVVFLSGLANGLGWAISASIEKRDAEYFVISKDAEKLISISNIDTKALEQVASQTNDNVTHLNIKRSNINTLEDEAKLDITYFVIDSESFLSPEITEGEGLSNFGAEYPLVLDDSFKEQNIEIGDVLEDSVTGLALRVVGFTQDEIYGHSPVGFIGTDTFTALNQKVNSSYTEQYNAIAVQGTDIENIDIEGLEVIDKETVINNLPGYSAEQLTIKMILWVLVVISSAVLGVFFYVITIQKQKQFGVLKAIGMKMSELTRYIMSQVLILSVIGVVIGNLLAIGMASMLPGSMPFDLVISTVMIISIVFIVISLLTSLVSIRKVAKVDPIVIIGGNE</sequence>
<keyword evidence="7 11" id="KW-0812">Transmembrane</keyword>
<dbReference type="InterPro" id="IPR051125">
    <property type="entry name" value="ABC-4/HrtB_transporter"/>
</dbReference>
<feature type="domain" description="ABC3 transporter permease C-terminal" evidence="12">
    <location>
        <begin position="244"/>
        <end position="355"/>
    </location>
</feature>
<reference evidence="13 14" key="1">
    <citation type="submission" date="2019-12" db="EMBL/GenBank/DDBJ databases">
        <title>Defluviitalea raffinosedens, isolated from a biogas fermenter, genome sequencing and characterization.</title>
        <authorList>
            <person name="Rettenmaier R."/>
            <person name="Schneider M."/>
            <person name="Neuhaus K."/>
            <person name="Liebl W."/>
            <person name="Zverlov V."/>
        </authorList>
    </citation>
    <scope>NUCLEOTIDE SEQUENCE [LARGE SCALE GENOMIC DNA]</scope>
    <source>
        <strain evidence="13 14">249c-K6</strain>
    </source>
</reference>
<keyword evidence="14" id="KW-1185">Reference proteome</keyword>
<evidence type="ECO:0000259" key="12">
    <source>
        <dbReference type="Pfam" id="PF02687"/>
    </source>
</evidence>
<evidence type="ECO:0000313" key="14">
    <source>
        <dbReference type="Proteomes" id="UP000483018"/>
    </source>
</evidence>
<dbReference type="RefSeq" id="WP_158739996.1">
    <property type="nucleotide sequence ID" value="NZ_WSLF01000004.1"/>
</dbReference>
<comment type="subcellular location">
    <subcellularLocation>
        <location evidence="1">Cell membrane</location>
        <topology evidence="1">Multi-pass membrane protein</topology>
    </subcellularLocation>
</comment>
<evidence type="ECO:0000313" key="13">
    <source>
        <dbReference type="EMBL" id="KAE9634909.1"/>
    </source>
</evidence>
<gene>
    <name evidence="13" type="ORF">GND95_06250</name>
</gene>
<keyword evidence="9 11" id="KW-0472">Membrane</keyword>
<evidence type="ECO:0000256" key="6">
    <source>
        <dbReference type="ARBA" id="ARBA00022475"/>
    </source>
</evidence>
<dbReference type="PANTHER" id="PTHR43738">
    <property type="entry name" value="ABC TRANSPORTER, MEMBRANE PROTEIN"/>
    <property type="match status" value="1"/>
</dbReference>
<evidence type="ECO:0000256" key="8">
    <source>
        <dbReference type="ARBA" id="ARBA00022989"/>
    </source>
</evidence>
<comment type="function">
    <text evidence="10">Part of the ABC transporter complex hrt involved in hemin import. Responsible for the translocation of the substrate across the membrane.</text>
</comment>
<evidence type="ECO:0000256" key="9">
    <source>
        <dbReference type="ARBA" id="ARBA00023136"/>
    </source>
</evidence>
<name>A0A7C8HFZ3_9FIRM</name>
<comment type="subunit">
    <text evidence="3">The complex is composed of two ATP-binding proteins (HrtA), two transmembrane proteins (HrtB) and a solute-binding protein.</text>
</comment>
<keyword evidence="5" id="KW-0813">Transport</keyword>
<feature type="transmembrane region" description="Helical" evidence="11">
    <location>
        <begin position="285"/>
        <end position="311"/>
    </location>
</feature>
<evidence type="ECO:0000256" key="4">
    <source>
        <dbReference type="ARBA" id="ARBA00016962"/>
    </source>
</evidence>
<evidence type="ECO:0000256" key="10">
    <source>
        <dbReference type="ARBA" id="ARBA00024973"/>
    </source>
</evidence>
<feature type="transmembrane region" description="Helical" evidence="11">
    <location>
        <begin position="244"/>
        <end position="264"/>
    </location>
</feature>
<dbReference type="EMBL" id="WSLF01000004">
    <property type="protein sequence ID" value="KAE9634909.1"/>
    <property type="molecule type" value="Genomic_DNA"/>
</dbReference>
<dbReference type="AlphaFoldDB" id="A0A7C8HFZ3"/>
<keyword evidence="6" id="KW-1003">Cell membrane</keyword>
<evidence type="ECO:0000256" key="7">
    <source>
        <dbReference type="ARBA" id="ARBA00022692"/>
    </source>
</evidence>
<evidence type="ECO:0000256" key="5">
    <source>
        <dbReference type="ARBA" id="ARBA00022448"/>
    </source>
</evidence>
<evidence type="ECO:0000256" key="11">
    <source>
        <dbReference type="SAM" id="Phobius"/>
    </source>
</evidence>
<feature type="transmembrane region" description="Helical" evidence="11">
    <location>
        <begin position="20"/>
        <end position="43"/>
    </location>
</feature>
<proteinExistence type="inferred from homology"/>
<dbReference type="PANTHER" id="PTHR43738:SF1">
    <property type="entry name" value="HEMIN TRANSPORT SYSTEM PERMEASE PROTEIN HRTB-RELATED"/>
    <property type="match status" value="1"/>
</dbReference>
<feature type="transmembrane region" description="Helical" evidence="11">
    <location>
        <begin position="323"/>
        <end position="345"/>
    </location>
</feature>
<dbReference type="GO" id="GO:0005886">
    <property type="term" value="C:plasma membrane"/>
    <property type="evidence" value="ECO:0007669"/>
    <property type="project" value="UniProtKB-SubCell"/>
</dbReference>
<comment type="similarity">
    <text evidence="2">Belongs to the ABC-4 integral membrane protein family. HrtB subfamily.</text>
</comment>
<comment type="caution">
    <text evidence="13">The sequence shown here is derived from an EMBL/GenBank/DDBJ whole genome shotgun (WGS) entry which is preliminary data.</text>
</comment>
<dbReference type="InterPro" id="IPR003838">
    <property type="entry name" value="ABC3_permease_C"/>
</dbReference>